<dbReference type="InterPro" id="IPR041685">
    <property type="entry name" value="AAA_GajA/Old/RecF-like"/>
</dbReference>
<protein>
    <recommendedName>
        <fullName evidence="1">Endonuclease GajA/Old nuclease/RecF-like AAA domain-containing protein</fullName>
    </recommendedName>
</protein>
<proteinExistence type="predicted"/>
<evidence type="ECO:0000313" key="2">
    <source>
        <dbReference type="EMBL" id="KRN47338.1"/>
    </source>
</evidence>
<evidence type="ECO:0000259" key="1">
    <source>
        <dbReference type="Pfam" id="PF13175"/>
    </source>
</evidence>
<accession>A0A0R2HCC1</accession>
<dbReference type="RefSeq" id="WP_031589834.1">
    <property type="nucleotide sequence ID" value="NZ_JNKN01000052.1"/>
</dbReference>
<dbReference type="PANTHER" id="PTHR40396:SF1">
    <property type="entry name" value="ATPASE AAA-TYPE CORE DOMAIN-CONTAINING PROTEIN"/>
    <property type="match status" value="1"/>
</dbReference>
<gene>
    <name evidence="2" type="ORF">IV49_GL001692</name>
</gene>
<sequence>MERACVRIENIKIENFKNVKMGQISLKNNRKNYKASILGIYGQNGSGKTALIDAIMLLKLALCGNSIPSEYADYINVDGKYATMKYELTVKLSHISYKVIYEFKLKKEIEEDNENILDIENYKAVIYDEILRCSYVTKEESVRMSKLINTSEGEVFTPKNKYQMLVGKSKSLETELQVTKRLALATGKSFIFSKDLLKAITQQSSHLHYHDLIKALVNYGQYELLVINTKYNGLISLNALPLSFKYENNERSGIVGNIALPLNEAQTIPLEVVDVIEKIIPNMNIVLSQIIPGLTISMHNFGKQLLKNGKEGCRVQLMSKKNHKEIPLRYESEGIKKIISILQLLIVVYNNSSITVAIDELDAGIFEYLLGELLRIISEKGKGQLIFTSHNLRPLETLDKGFIAFTTTNPENRYLRMTNVKENNNLRDFYYRDIVLGEQDEVVYDLTNNYDIALAFREAGDM</sequence>
<dbReference type="Gene3D" id="3.40.50.300">
    <property type="entry name" value="P-loop containing nucleotide triphosphate hydrolases"/>
    <property type="match status" value="1"/>
</dbReference>
<dbReference type="PATRIC" id="fig|1410657.5.peg.1744"/>
<dbReference type="InterPro" id="IPR027417">
    <property type="entry name" value="P-loop_NTPase"/>
</dbReference>
<dbReference type="Pfam" id="PF13175">
    <property type="entry name" value="AAA_15"/>
    <property type="match status" value="1"/>
</dbReference>
<keyword evidence="3" id="KW-1185">Reference proteome</keyword>
<dbReference type="PANTHER" id="PTHR40396">
    <property type="entry name" value="ATPASE-LIKE PROTEIN"/>
    <property type="match status" value="1"/>
</dbReference>
<organism evidence="2 3">
    <name type="scientific">Kandleria vitulina DSM 20405</name>
    <dbReference type="NCBI Taxonomy" id="1410657"/>
    <lineage>
        <taxon>Bacteria</taxon>
        <taxon>Bacillati</taxon>
        <taxon>Bacillota</taxon>
        <taxon>Erysipelotrichia</taxon>
        <taxon>Erysipelotrichales</taxon>
        <taxon>Coprobacillaceae</taxon>
        <taxon>Kandleria</taxon>
    </lineage>
</organism>
<reference evidence="2 3" key="1">
    <citation type="journal article" date="2015" name="Genome Announc.">
        <title>Expanding the biotechnology potential of lactobacilli through comparative genomics of 213 strains and associated genera.</title>
        <authorList>
            <person name="Sun Z."/>
            <person name="Harris H.M."/>
            <person name="McCann A."/>
            <person name="Guo C."/>
            <person name="Argimon S."/>
            <person name="Zhang W."/>
            <person name="Yang X."/>
            <person name="Jeffery I.B."/>
            <person name="Cooney J.C."/>
            <person name="Kagawa T.F."/>
            <person name="Liu W."/>
            <person name="Song Y."/>
            <person name="Salvetti E."/>
            <person name="Wrobel A."/>
            <person name="Rasinkangas P."/>
            <person name="Parkhill J."/>
            <person name="Rea M.C."/>
            <person name="O'Sullivan O."/>
            <person name="Ritari J."/>
            <person name="Douillard F.P."/>
            <person name="Paul Ross R."/>
            <person name="Yang R."/>
            <person name="Briner A.E."/>
            <person name="Felis G.E."/>
            <person name="de Vos W.M."/>
            <person name="Barrangou R."/>
            <person name="Klaenhammer T.R."/>
            <person name="Caufield P.W."/>
            <person name="Cui Y."/>
            <person name="Zhang H."/>
            <person name="O'Toole P.W."/>
        </authorList>
    </citation>
    <scope>NUCLEOTIDE SEQUENCE [LARGE SCALE GENOMIC DNA]</scope>
    <source>
        <strain evidence="2 3">DSM 20405</strain>
    </source>
</reference>
<dbReference type="Proteomes" id="UP000051841">
    <property type="component" value="Unassembled WGS sequence"/>
</dbReference>
<feature type="domain" description="Endonuclease GajA/Old nuclease/RecF-like AAA" evidence="1">
    <location>
        <begin position="8"/>
        <end position="391"/>
    </location>
</feature>
<comment type="caution">
    <text evidence="2">The sequence shown here is derived from an EMBL/GenBank/DDBJ whole genome shotgun (WGS) entry which is preliminary data.</text>
</comment>
<dbReference type="EMBL" id="JQBL01000051">
    <property type="protein sequence ID" value="KRN47338.1"/>
    <property type="molecule type" value="Genomic_DNA"/>
</dbReference>
<name>A0A0R2HCC1_9FIRM</name>
<evidence type="ECO:0000313" key="3">
    <source>
        <dbReference type="Proteomes" id="UP000051841"/>
    </source>
</evidence>
<dbReference type="SUPFAM" id="SSF52540">
    <property type="entry name" value="P-loop containing nucleoside triphosphate hydrolases"/>
    <property type="match status" value="1"/>
</dbReference>
<dbReference type="AlphaFoldDB" id="A0A0R2HCC1"/>